<sequence>MFSLIVCTVDRNDHLKRLFASLQRQSFRQFEVIVVDQNTDDRLVSLIEPFRAHFPIRHLRSERGLSKARNVGIQAAHTDFLAFPDDDCWYGPDTLSTVYRLFTADPLLDIATGRTLDAQNCPSVSPTGENQCTITRDNFLSCGNSNGIFIKASLLTSIGGFDERLGVGAQTPFQSGEEADILLRAIASGAKLIYFPQLIVHHDQVVAQDNPKRIERAAKYGAGFGALLRKHHFSLRYLGWRIMRPFVGSCLALARLNIREARYKWAWLSGIWRGYWGWQTDETTRSPEALR</sequence>
<dbReference type="GO" id="GO:0016740">
    <property type="term" value="F:transferase activity"/>
    <property type="evidence" value="ECO:0007669"/>
    <property type="project" value="UniProtKB-KW"/>
</dbReference>
<dbReference type="Proteomes" id="UP000310754">
    <property type="component" value="Unassembled WGS sequence"/>
</dbReference>
<reference evidence="2 3" key="1">
    <citation type="submission" date="2019-04" db="EMBL/GenBank/DDBJ databases">
        <title>Rhizobium terrae sp. nov., isolated from a paddy soil.</title>
        <authorList>
            <person name="Lin S.-Y."/>
            <person name="Hameed A."/>
            <person name="Huang H.-I."/>
            <person name="Young C.-C."/>
        </authorList>
    </citation>
    <scope>NUCLEOTIDE SEQUENCE [LARGE SCALE GENOMIC DNA]</scope>
    <source>
        <strain evidence="2 3">CC-HIH110</strain>
    </source>
</reference>
<accession>A0A4S3ZNN0</accession>
<keyword evidence="2" id="KW-0808">Transferase</keyword>
<gene>
    <name evidence="2" type="ORF">E6C51_19495</name>
</gene>
<name>A0A4S3ZNN0_9HYPH</name>
<proteinExistence type="predicted"/>
<dbReference type="InterPro" id="IPR029044">
    <property type="entry name" value="Nucleotide-diphossugar_trans"/>
</dbReference>
<feature type="domain" description="Glycosyltransferase 2-like" evidence="1">
    <location>
        <begin position="3"/>
        <end position="111"/>
    </location>
</feature>
<dbReference type="AlphaFoldDB" id="A0A4S3ZNN0"/>
<dbReference type="Pfam" id="PF00535">
    <property type="entry name" value="Glycos_transf_2"/>
    <property type="match status" value="1"/>
</dbReference>
<dbReference type="EMBL" id="SSOA01000018">
    <property type="protein sequence ID" value="THF47012.1"/>
    <property type="molecule type" value="Genomic_DNA"/>
</dbReference>
<dbReference type="PANTHER" id="PTHR43685">
    <property type="entry name" value="GLYCOSYLTRANSFERASE"/>
    <property type="match status" value="1"/>
</dbReference>
<dbReference type="Gene3D" id="3.90.550.10">
    <property type="entry name" value="Spore Coat Polysaccharide Biosynthesis Protein SpsA, Chain A"/>
    <property type="match status" value="1"/>
</dbReference>
<dbReference type="InterPro" id="IPR050834">
    <property type="entry name" value="Glycosyltransf_2"/>
</dbReference>
<comment type="caution">
    <text evidence="2">The sequence shown here is derived from an EMBL/GenBank/DDBJ whole genome shotgun (WGS) entry which is preliminary data.</text>
</comment>
<organism evidence="2 3">
    <name type="scientific">Allorhizobium terrae</name>
    <dbReference type="NCBI Taxonomy" id="1848972"/>
    <lineage>
        <taxon>Bacteria</taxon>
        <taxon>Pseudomonadati</taxon>
        <taxon>Pseudomonadota</taxon>
        <taxon>Alphaproteobacteria</taxon>
        <taxon>Hyphomicrobiales</taxon>
        <taxon>Rhizobiaceae</taxon>
        <taxon>Rhizobium/Agrobacterium group</taxon>
        <taxon>Allorhizobium</taxon>
    </lineage>
</organism>
<dbReference type="SUPFAM" id="SSF53448">
    <property type="entry name" value="Nucleotide-diphospho-sugar transferases"/>
    <property type="match status" value="1"/>
</dbReference>
<dbReference type="CDD" id="cd00761">
    <property type="entry name" value="Glyco_tranf_GTA_type"/>
    <property type="match status" value="1"/>
</dbReference>
<keyword evidence="3" id="KW-1185">Reference proteome</keyword>
<dbReference type="InterPro" id="IPR001173">
    <property type="entry name" value="Glyco_trans_2-like"/>
</dbReference>
<dbReference type="RefSeq" id="WP_190237229.1">
    <property type="nucleotide sequence ID" value="NZ_SSOA01000018.1"/>
</dbReference>
<evidence type="ECO:0000313" key="3">
    <source>
        <dbReference type="Proteomes" id="UP000310754"/>
    </source>
</evidence>
<evidence type="ECO:0000313" key="2">
    <source>
        <dbReference type="EMBL" id="THF47012.1"/>
    </source>
</evidence>
<protein>
    <submittedName>
        <fullName evidence="2">Glycosyltransferase family 2 protein</fullName>
    </submittedName>
</protein>
<evidence type="ECO:0000259" key="1">
    <source>
        <dbReference type="Pfam" id="PF00535"/>
    </source>
</evidence>
<dbReference type="PANTHER" id="PTHR43685:SF2">
    <property type="entry name" value="GLYCOSYLTRANSFERASE 2-LIKE DOMAIN-CONTAINING PROTEIN"/>
    <property type="match status" value="1"/>
</dbReference>